<dbReference type="EMBL" id="CAJPIZ010000267">
    <property type="protein sequence ID" value="CAG2100954.1"/>
    <property type="molecule type" value="Genomic_DNA"/>
</dbReference>
<keyword evidence="2" id="KW-1185">Reference proteome</keyword>
<evidence type="ECO:0000313" key="1">
    <source>
        <dbReference type="EMBL" id="CAD7620524.1"/>
    </source>
</evidence>
<protein>
    <submittedName>
        <fullName evidence="1">Uncharacterized protein</fullName>
    </submittedName>
</protein>
<dbReference type="Proteomes" id="UP000759131">
    <property type="component" value="Unassembled WGS sequence"/>
</dbReference>
<dbReference type="EMBL" id="OC854842">
    <property type="protein sequence ID" value="CAD7620524.1"/>
    <property type="molecule type" value="Genomic_DNA"/>
</dbReference>
<accession>A0A7R9KCH8</accession>
<proteinExistence type="predicted"/>
<reference evidence="1" key="1">
    <citation type="submission" date="2020-11" db="EMBL/GenBank/DDBJ databases">
        <authorList>
            <person name="Tran Van P."/>
        </authorList>
    </citation>
    <scope>NUCLEOTIDE SEQUENCE</scope>
</reference>
<organism evidence="1">
    <name type="scientific">Medioppia subpectinata</name>
    <dbReference type="NCBI Taxonomy" id="1979941"/>
    <lineage>
        <taxon>Eukaryota</taxon>
        <taxon>Metazoa</taxon>
        <taxon>Ecdysozoa</taxon>
        <taxon>Arthropoda</taxon>
        <taxon>Chelicerata</taxon>
        <taxon>Arachnida</taxon>
        <taxon>Acari</taxon>
        <taxon>Acariformes</taxon>
        <taxon>Sarcoptiformes</taxon>
        <taxon>Oribatida</taxon>
        <taxon>Brachypylina</taxon>
        <taxon>Oppioidea</taxon>
        <taxon>Oppiidae</taxon>
        <taxon>Medioppia</taxon>
    </lineage>
</organism>
<dbReference type="AlphaFoldDB" id="A0A7R9KCH8"/>
<gene>
    <name evidence="1" type="ORF">OSB1V03_LOCUS1009</name>
</gene>
<evidence type="ECO:0000313" key="2">
    <source>
        <dbReference type="Proteomes" id="UP000759131"/>
    </source>
</evidence>
<dbReference type="OrthoDB" id="546434at2759"/>
<sequence>MVIIVKRQYGSAMYSLQQSVDFYNFESDDNYKKWKKTFLTSLELIQQRVHSGLTAKQDALLYVEGLIDSDNSVN</sequence>
<name>A0A7R9KCH8_9ACAR</name>